<dbReference type="KEGG" id="gce:KYE46_02875"/>
<evidence type="ECO:0000259" key="2">
    <source>
        <dbReference type="PROSITE" id="PS50222"/>
    </source>
</evidence>
<organism evidence="3 4">
    <name type="scientific">Gymnodinialimonas ceratoperidinii</name>
    <dbReference type="NCBI Taxonomy" id="2856823"/>
    <lineage>
        <taxon>Bacteria</taxon>
        <taxon>Pseudomonadati</taxon>
        <taxon>Pseudomonadota</taxon>
        <taxon>Alphaproteobacteria</taxon>
        <taxon>Rhodobacterales</taxon>
        <taxon>Paracoccaceae</taxon>
        <taxon>Gymnodinialimonas</taxon>
    </lineage>
</organism>
<gene>
    <name evidence="3" type="ORF">KYE46_02875</name>
</gene>
<dbReference type="InterPro" id="IPR002048">
    <property type="entry name" value="EF_hand_dom"/>
</dbReference>
<keyword evidence="4" id="KW-1185">Reference proteome</keyword>
<feature type="signal peptide" evidence="1">
    <location>
        <begin position="1"/>
        <end position="25"/>
    </location>
</feature>
<keyword evidence="1" id="KW-0732">Signal</keyword>
<accession>A0A8F6TYE6</accession>
<dbReference type="AlphaFoldDB" id="A0A8F6TYE6"/>
<feature type="chain" id="PRO_5034013813" description="EF-hand domain-containing protein" evidence="1">
    <location>
        <begin position="26"/>
        <end position="102"/>
    </location>
</feature>
<protein>
    <recommendedName>
        <fullName evidence="2">EF-hand domain-containing protein</fullName>
    </recommendedName>
</protein>
<evidence type="ECO:0000256" key="1">
    <source>
        <dbReference type="SAM" id="SignalP"/>
    </source>
</evidence>
<sequence length="102" mass="10768">MPRILIAALSAAALLSTAPATQAVAQYEDQAVQFFLAADANGDELLTLEEFRVFIQQMANAGAPMSVRIQQLSAYRVAFARVDANGDGLATPAELRAAEASN</sequence>
<proteinExistence type="predicted"/>
<dbReference type="EMBL" id="CP079194">
    <property type="protein sequence ID" value="QXT40218.1"/>
    <property type="molecule type" value="Genomic_DNA"/>
</dbReference>
<name>A0A8F6TYE6_9RHOB</name>
<evidence type="ECO:0000313" key="3">
    <source>
        <dbReference type="EMBL" id="QXT40218.1"/>
    </source>
</evidence>
<dbReference type="Proteomes" id="UP000825009">
    <property type="component" value="Chromosome"/>
</dbReference>
<dbReference type="Pfam" id="PF13202">
    <property type="entry name" value="EF-hand_5"/>
    <property type="match status" value="1"/>
</dbReference>
<dbReference type="GO" id="GO:0005509">
    <property type="term" value="F:calcium ion binding"/>
    <property type="evidence" value="ECO:0007669"/>
    <property type="project" value="InterPro"/>
</dbReference>
<dbReference type="PROSITE" id="PS50222">
    <property type="entry name" value="EF_HAND_2"/>
    <property type="match status" value="1"/>
</dbReference>
<reference evidence="3 4" key="1">
    <citation type="submission" date="2021-07" db="EMBL/GenBank/DDBJ databases">
        <title>A novel Jannaschia species isolated from marine dinoflagellate Ceratoperidinium margalefii.</title>
        <authorList>
            <person name="Jiang Y."/>
            <person name="Li Z."/>
        </authorList>
    </citation>
    <scope>NUCLEOTIDE SEQUENCE [LARGE SCALE GENOMIC DNA]</scope>
    <source>
        <strain evidence="3 4">J12C1-MA-4</strain>
    </source>
</reference>
<evidence type="ECO:0000313" key="4">
    <source>
        <dbReference type="Proteomes" id="UP000825009"/>
    </source>
</evidence>
<dbReference type="RefSeq" id="WP_219003333.1">
    <property type="nucleotide sequence ID" value="NZ_CP079194.1"/>
</dbReference>
<feature type="domain" description="EF-hand" evidence="2">
    <location>
        <begin position="26"/>
        <end position="61"/>
    </location>
</feature>